<dbReference type="RefSeq" id="WP_155614471.1">
    <property type="nucleotide sequence ID" value="NZ_WNZX01000005.1"/>
</dbReference>
<dbReference type="AlphaFoldDB" id="A0A7X2ZAI9"/>
<dbReference type="Gene3D" id="1.25.40.290">
    <property type="entry name" value="ARM repeat domains"/>
    <property type="match status" value="1"/>
</dbReference>
<keyword evidence="2" id="KW-1185">Reference proteome</keyword>
<evidence type="ECO:0000313" key="1">
    <source>
        <dbReference type="EMBL" id="MUG70760.1"/>
    </source>
</evidence>
<dbReference type="Proteomes" id="UP000450917">
    <property type="component" value="Unassembled WGS sequence"/>
</dbReference>
<sequence>MTTKEKSAELEPQIYTDKLEAWLRPYADEEKAGPMRAYMRDQFAFLGIRSPELKQLMREFIKEHGIPVGDRLQETLRMLWRLPEREFQYAALVLLDKRERTLSAEHLALLEELIVTKPWWDTVDLLAGHAVGAILSRRPDLIETYADRWINSDSMWLQRTALLFQLRYKSGTDAELLFRLIRQCADSKEFFIGKAIGWALREYSKTDETAVRRFVAVTALSPLSAREALKYMDRKR</sequence>
<name>A0A7X2ZAI9_9BACL</name>
<reference evidence="1 2" key="1">
    <citation type="submission" date="2019-11" db="EMBL/GenBank/DDBJ databases">
        <title>Draft genome sequences of five Paenibacillus species of dairy origin.</title>
        <authorList>
            <person name="Olajide A.M."/>
            <person name="Chen S."/>
            <person name="Lapointe G."/>
        </authorList>
    </citation>
    <scope>NUCLEOTIDE SEQUENCE [LARGE SCALE GENOMIC DNA]</scope>
    <source>
        <strain evidence="1 2">2CS3</strain>
    </source>
</reference>
<dbReference type="PANTHER" id="PTHR34070">
    <property type="entry name" value="ARMADILLO-TYPE FOLD"/>
    <property type="match status" value="1"/>
</dbReference>
<dbReference type="InterPro" id="IPR016024">
    <property type="entry name" value="ARM-type_fold"/>
</dbReference>
<dbReference type="Pfam" id="PF08713">
    <property type="entry name" value="DNA_alkylation"/>
    <property type="match status" value="1"/>
</dbReference>
<accession>A0A7X2ZAI9</accession>
<gene>
    <name evidence="1" type="ORF">GNP93_08705</name>
</gene>
<protein>
    <submittedName>
        <fullName evidence="1">DNA alkylation repair protein</fullName>
    </submittedName>
</protein>
<dbReference type="EMBL" id="WNZX01000005">
    <property type="protein sequence ID" value="MUG70760.1"/>
    <property type="molecule type" value="Genomic_DNA"/>
</dbReference>
<comment type="caution">
    <text evidence="1">The sequence shown here is derived from an EMBL/GenBank/DDBJ whole genome shotgun (WGS) entry which is preliminary data.</text>
</comment>
<dbReference type="SUPFAM" id="SSF48371">
    <property type="entry name" value="ARM repeat"/>
    <property type="match status" value="1"/>
</dbReference>
<dbReference type="PANTHER" id="PTHR34070:SF1">
    <property type="entry name" value="DNA ALKYLATION REPAIR PROTEIN"/>
    <property type="match status" value="1"/>
</dbReference>
<evidence type="ECO:0000313" key="2">
    <source>
        <dbReference type="Proteomes" id="UP000450917"/>
    </source>
</evidence>
<dbReference type="InterPro" id="IPR014825">
    <property type="entry name" value="DNA_alkylation"/>
</dbReference>
<dbReference type="CDD" id="cd07064">
    <property type="entry name" value="AlkD_like_1"/>
    <property type="match status" value="1"/>
</dbReference>
<dbReference type="Gene3D" id="1.20.1660.10">
    <property type="entry name" value="Hypothetical protein (EF3068)"/>
    <property type="match status" value="1"/>
</dbReference>
<organism evidence="1 2">
    <name type="scientific">Paenibacillus validus</name>
    <dbReference type="NCBI Taxonomy" id="44253"/>
    <lineage>
        <taxon>Bacteria</taxon>
        <taxon>Bacillati</taxon>
        <taxon>Bacillota</taxon>
        <taxon>Bacilli</taxon>
        <taxon>Bacillales</taxon>
        <taxon>Paenibacillaceae</taxon>
        <taxon>Paenibacillus</taxon>
    </lineage>
</organism>
<proteinExistence type="predicted"/>